<name>A0A0R3WQJ7_HYDTA</name>
<dbReference type="EMBL" id="UYWX01001813">
    <property type="protein sequence ID" value="VDM21766.1"/>
    <property type="molecule type" value="Genomic_DNA"/>
</dbReference>
<evidence type="ECO:0000313" key="1">
    <source>
        <dbReference type="EMBL" id="VDM21766.1"/>
    </source>
</evidence>
<dbReference type="STRING" id="6205.A0A0R3WQJ7"/>
<protein>
    <submittedName>
        <fullName evidence="3">BRCA-2_OB1 domain-containing protein</fullName>
    </submittedName>
</protein>
<dbReference type="AlphaFoldDB" id="A0A0R3WQJ7"/>
<dbReference type="OrthoDB" id="6248839at2759"/>
<dbReference type="WBParaSite" id="TTAC_0000303701-mRNA-1">
    <property type="protein sequence ID" value="TTAC_0000303701-mRNA-1"/>
    <property type="gene ID" value="TTAC_0000303701"/>
</dbReference>
<organism evidence="3">
    <name type="scientific">Hydatigena taeniaeformis</name>
    <name type="common">Feline tapeworm</name>
    <name type="synonym">Taenia taeniaeformis</name>
    <dbReference type="NCBI Taxonomy" id="6205"/>
    <lineage>
        <taxon>Eukaryota</taxon>
        <taxon>Metazoa</taxon>
        <taxon>Spiralia</taxon>
        <taxon>Lophotrochozoa</taxon>
        <taxon>Platyhelminthes</taxon>
        <taxon>Cestoda</taxon>
        <taxon>Eucestoda</taxon>
        <taxon>Cyclophyllidea</taxon>
        <taxon>Taeniidae</taxon>
        <taxon>Hydatigera</taxon>
    </lineage>
</organism>
<sequence length="408" mass="44626">MVDEVEGFIQFRSPIFAVGASNSIMVKVTTSLNCLCTKPIYDVVISNEFQDTEAYCEQREAFIALLDGWMHQRVRFVGLERATLFSGQLNEVEVWCYVPGRSSVEIVPISSGFVSSKPHTCPNWPPHLLPCVDLNVTSSYLHFCAVECHGCGDGVARDAILDTHSFSTPLLPKSRIRVFGLWVVQGRYLQPGVFTSWQSADGSPTTFFTLPLHPNAASPSKSALRLALMEIFTPPLGATGSEGQEKASLWTESALNAIFGNTRRSESPSAIHLADKFIRLHEHMPSPCISHLFLTSDDLDDVSSAFQSTEEPIDLSGRTLQIFEPRATSQEVILIARLGMDACTGALKIGPIFGSKQSAKIPLLLLSPSTTDLGVGSPFGEVVLIRRPRLVVSVVSEEALTVRAFGQW</sequence>
<gene>
    <name evidence="1" type="ORF">TTAC_LOCUS3022</name>
</gene>
<evidence type="ECO:0000313" key="2">
    <source>
        <dbReference type="Proteomes" id="UP000274429"/>
    </source>
</evidence>
<keyword evidence="2" id="KW-1185">Reference proteome</keyword>
<proteinExistence type="predicted"/>
<dbReference type="Proteomes" id="UP000274429">
    <property type="component" value="Unassembled WGS sequence"/>
</dbReference>
<reference evidence="3" key="1">
    <citation type="submission" date="2017-02" db="UniProtKB">
        <authorList>
            <consortium name="WormBaseParasite"/>
        </authorList>
    </citation>
    <scope>IDENTIFICATION</scope>
</reference>
<reference evidence="1 2" key="2">
    <citation type="submission" date="2018-11" db="EMBL/GenBank/DDBJ databases">
        <authorList>
            <consortium name="Pathogen Informatics"/>
        </authorList>
    </citation>
    <scope>NUCLEOTIDE SEQUENCE [LARGE SCALE GENOMIC DNA]</scope>
</reference>
<evidence type="ECO:0000313" key="3">
    <source>
        <dbReference type="WBParaSite" id="TTAC_0000303701-mRNA-1"/>
    </source>
</evidence>
<accession>A0A0R3WQJ7</accession>